<dbReference type="PANTHER" id="PTHR46847">
    <property type="entry name" value="D-ALLOSE-BINDING PERIPLASMIC PROTEIN-RELATED"/>
    <property type="match status" value="1"/>
</dbReference>
<feature type="chain" id="PRO_5016005820" evidence="4">
    <location>
        <begin position="25"/>
        <end position="367"/>
    </location>
</feature>
<reference evidence="6 7" key="1">
    <citation type="submission" date="2017-08" db="EMBL/GenBank/DDBJ databases">
        <title>Infants hospitalized years apart are colonized by the same room-sourced microbial strains.</title>
        <authorList>
            <person name="Brooks B."/>
            <person name="Olm M.R."/>
            <person name="Firek B.A."/>
            <person name="Baker R."/>
            <person name="Thomas B.C."/>
            <person name="Morowitz M.J."/>
            <person name="Banfield J.F."/>
        </authorList>
    </citation>
    <scope>NUCLEOTIDE SEQUENCE [LARGE SCALE GENOMIC DNA]</scope>
    <source>
        <strain evidence="6">S2_005_001_R2_27</strain>
    </source>
</reference>
<evidence type="ECO:0000313" key="7">
    <source>
        <dbReference type="Proteomes" id="UP000248887"/>
    </source>
</evidence>
<organism evidence="6 7">
    <name type="scientific">Ancylobacter novellus</name>
    <name type="common">Thiobacillus novellus</name>
    <dbReference type="NCBI Taxonomy" id="921"/>
    <lineage>
        <taxon>Bacteria</taxon>
        <taxon>Pseudomonadati</taxon>
        <taxon>Pseudomonadota</taxon>
        <taxon>Alphaproteobacteria</taxon>
        <taxon>Hyphomicrobiales</taxon>
        <taxon>Xanthobacteraceae</taxon>
        <taxon>Ancylobacter</taxon>
    </lineage>
</organism>
<sequence>MKRSSPVIHALLLGSALVCGTALARADDIVADAKANVERLGATKTGWTGPTSAPKIEPGKHIAYLSANEQNDGERQWGQALSEAAGKAGWKVTVIDGRGSPVSWLSGMNQAISLKVDGIVTSADARSLAAPIKQANELGIPVVGIHAAGTAGPQPALGLFTNIQQDPASIGQAQADWVIAHSGGKANVVVTTSGEYAIAMVKATAVKDRLEQCPGCKVVEFSNTPLVEAAQRQPQLVATWVQKYGLPLYITAIADYTLDFQVPALKAGGVDPSKVFLVGSDGTKSAYSRIRGGKEFQTVTVAEPNAYLGYQAVDELNRAFHKQAPSGTVPPPYLVTATNVDAQGGKDNTYVPDNDFAERYLQLWGAK</sequence>
<dbReference type="Pfam" id="PF13407">
    <property type="entry name" value="Peripla_BP_4"/>
    <property type="match status" value="1"/>
</dbReference>
<evidence type="ECO:0000256" key="3">
    <source>
        <dbReference type="ARBA" id="ARBA00022729"/>
    </source>
</evidence>
<comment type="subcellular location">
    <subcellularLocation>
        <location evidence="1">Cell envelope</location>
    </subcellularLocation>
</comment>
<name>A0A2W5R062_ANCNO</name>
<evidence type="ECO:0000256" key="2">
    <source>
        <dbReference type="ARBA" id="ARBA00007639"/>
    </source>
</evidence>
<evidence type="ECO:0000256" key="1">
    <source>
        <dbReference type="ARBA" id="ARBA00004196"/>
    </source>
</evidence>
<dbReference type="AlphaFoldDB" id="A0A2W5R062"/>
<feature type="signal peptide" evidence="4">
    <location>
        <begin position="1"/>
        <end position="24"/>
    </location>
</feature>
<comment type="similarity">
    <text evidence="2">Belongs to the bacterial solute-binding protein 2 family.</text>
</comment>
<evidence type="ECO:0000313" key="6">
    <source>
        <dbReference type="EMBL" id="PZQ83058.1"/>
    </source>
</evidence>
<gene>
    <name evidence="6" type="ORF">DI549_09215</name>
</gene>
<feature type="domain" description="Periplasmic binding protein" evidence="5">
    <location>
        <begin position="62"/>
        <end position="318"/>
    </location>
</feature>
<dbReference type="InterPro" id="IPR025997">
    <property type="entry name" value="SBP_2_dom"/>
</dbReference>
<dbReference type="Gene3D" id="3.40.50.2300">
    <property type="match status" value="2"/>
</dbReference>
<dbReference type="PANTHER" id="PTHR46847:SF1">
    <property type="entry name" value="D-ALLOSE-BINDING PERIPLASMIC PROTEIN-RELATED"/>
    <property type="match status" value="1"/>
</dbReference>
<comment type="caution">
    <text evidence="6">The sequence shown here is derived from an EMBL/GenBank/DDBJ whole genome shotgun (WGS) entry which is preliminary data.</text>
</comment>
<dbReference type="GO" id="GO:0030246">
    <property type="term" value="F:carbohydrate binding"/>
    <property type="evidence" value="ECO:0007669"/>
    <property type="project" value="UniProtKB-ARBA"/>
</dbReference>
<keyword evidence="3 4" id="KW-0732">Signal</keyword>
<dbReference type="EMBL" id="QFQD01000024">
    <property type="protein sequence ID" value="PZQ83058.1"/>
    <property type="molecule type" value="Genomic_DNA"/>
</dbReference>
<evidence type="ECO:0000256" key="4">
    <source>
        <dbReference type="SAM" id="SignalP"/>
    </source>
</evidence>
<protein>
    <submittedName>
        <fullName evidence="6">Sugar ABC transporter substrate-binding protein</fullName>
    </submittedName>
</protein>
<dbReference type="Proteomes" id="UP000248887">
    <property type="component" value="Unassembled WGS sequence"/>
</dbReference>
<accession>A0A2W5R062</accession>
<proteinExistence type="inferred from homology"/>
<dbReference type="SUPFAM" id="SSF53822">
    <property type="entry name" value="Periplasmic binding protein-like I"/>
    <property type="match status" value="1"/>
</dbReference>
<dbReference type="InterPro" id="IPR028082">
    <property type="entry name" value="Peripla_BP_I"/>
</dbReference>
<dbReference type="GO" id="GO:0030313">
    <property type="term" value="C:cell envelope"/>
    <property type="evidence" value="ECO:0007669"/>
    <property type="project" value="UniProtKB-SubCell"/>
</dbReference>
<evidence type="ECO:0000259" key="5">
    <source>
        <dbReference type="Pfam" id="PF13407"/>
    </source>
</evidence>